<dbReference type="GO" id="GO:0004586">
    <property type="term" value="F:ornithine decarboxylase activity"/>
    <property type="evidence" value="ECO:0007669"/>
    <property type="project" value="UniProtKB-EC"/>
</dbReference>
<feature type="domain" description="Orn/DAP/Arg decarboxylase 2 N-terminal" evidence="11">
    <location>
        <begin position="34"/>
        <end position="261"/>
    </location>
</feature>
<keyword evidence="3" id="KW-0663">Pyridoxal phosphate</keyword>
<dbReference type="OrthoDB" id="5034579at2759"/>
<evidence type="ECO:0000256" key="10">
    <source>
        <dbReference type="ARBA" id="ARBA00049127"/>
    </source>
</evidence>
<dbReference type="EMBL" id="CAJPVJ010002155">
    <property type="protein sequence ID" value="CAG2165841.1"/>
    <property type="molecule type" value="Genomic_DNA"/>
</dbReference>
<dbReference type="InterPro" id="IPR029066">
    <property type="entry name" value="PLP-binding_barrel"/>
</dbReference>
<dbReference type="InterPro" id="IPR022644">
    <property type="entry name" value="De-COase2_N"/>
</dbReference>
<dbReference type="PANTHER" id="PTHR11482:SF6">
    <property type="entry name" value="ORNITHINE DECARBOXYLASE 1-RELATED"/>
    <property type="match status" value="1"/>
</dbReference>
<dbReference type="GO" id="GO:0005737">
    <property type="term" value="C:cytoplasm"/>
    <property type="evidence" value="ECO:0007669"/>
    <property type="project" value="TreeGrafter"/>
</dbReference>
<accession>A0A7R9LQ30</accession>
<evidence type="ECO:0000256" key="8">
    <source>
        <dbReference type="ARBA" id="ARBA00037173"/>
    </source>
</evidence>
<evidence type="ECO:0000256" key="4">
    <source>
        <dbReference type="ARBA" id="ARBA00023115"/>
    </source>
</evidence>
<dbReference type="InterPro" id="IPR022657">
    <property type="entry name" value="De-COase2_CS"/>
</dbReference>
<dbReference type="InterPro" id="IPR002433">
    <property type="entry name" value="Orn_de-COase"/>
</dbReference>
<dbReference type="FunFam" id="3.20.20.10:FF:000005">
    <property type="entry name" value="Ornithine decarboxylase"/>
    <property type="match status" value="1"/>
</dbReference>
<evidence type="ECO:0000256" key="2">
    <source>
        <dbReference type="ARBA" id="ARBA00008872"/>
    </source>
</evidence>
<keyword evidence="5" id="KW-0456">Lyase</keyword>
<dbReference type="GO" id="GO:0033387">
    <property type="term" value="P:putrescine biosynthetic process from arginine, via ornithine"/>
    <property type="evidence" value="ECO:0007669"/>
    <property type="project" value="TreeGrafter"/>
</dbReference>
<dbReference type="InterPro" id="IPR022653">
    <property type="entry name" value="De-COase2_pyr-phos_BS"/>
</dbReference>
<evidence type="ECO:0000256" key="5">
    <source>
        <dbReference type="ARBA" id="ARBA00023239"/>
    </source>
</evidence>
<comment type="subunit">
    <text evidence="9">Homodimer. Only the dimer is catalytically active, as the active sites are constructed of residues from both monomers.</text>
</comment>
<sequence>MQDKTNIGNVIRHVVNDHNSTGRLDEPFYVVDVEDIIEKYRKLLKYMPRVKQYFAVKSNPSPIVLEILAGLGMSFDCASRGEIEAVLKLGVSPDRIIYAHPVKARSHIAYAAQVGVKEMTFDNEDELHKVQKLHPGADMVLRIAVNTEKYSKLPLTKKFGANLQQVRHLLLVARKLGVNLCQLGEAYTKAICDAKYVFDQGKELGFNMHLLDIGGGFSGTITALNKTPDQMARIVHNALELYFPANTTINLTIISEFGRYYGVVHKVHAHFPYN</sequence>
<keyword evidence="13" id="KW-1185">Reference proteome</keyword>
<comment type="cofactor">
    <cofactor evidence="1">
        <name>pyridoxal 5'-phosphate</name>
        <dbReference type="ChEBI" id="CHEBI:597326"/>
    </cofactor>
</comment>
<dbReference type="AlphaFoldDB" id="A0A7R9LQ30"/>
<comment type="similarity">
    <text evidence="2">Belongs to the Orn/Lys/Arg decarboxylase class-II family.</text>
</comment>
<evidence type="ECO:0000256" key="7">
    <source>
        <dbReference type="ARBA" id="ARBA00034138"/>
    </source>
</evidence>
<evidence type="ECO:0000256" key="9">
    <source>
        <dbReference type="ARBA" id="ARBA00046672"/>
    </source>
</evidence>
<evidence type="ECO:0000256" key="6">
    <source>
        <dbReference type="ARBA" id="ARBA00034115"/>
    </source>
</evidence>
<proteinExistence type="inferred from homology"/>
<dbReference type="Gene3D" id="3.20.20.10">
    <property type="entry name" value="Alanine racemase"/>
    <property type="match status" value="1"/>
</dbReference>
<dbReference type="PANTHER" id="PTHR11482">
    <property type="entry name" value="ARGININE/DIAMINOPIMELATE/ORNITHINE DECARBOXYLASE"/>
    <property type="match status" value="1"/>
</dbReference>
<evidence type="ECO:0000259" key="11">
    <source>
        <dbReference type="Pfam" id="PF02784"/>
    </source>
</evidence>
<keyword evidence="4" id="KW-0620">Polyamine biosynthesis</keyword>
<feature type="non-terminal residue" evidence="12">
    <location>
        <position position="1"/>
    </location>
</feature>
<dbReference type="InterPro" id="IPR000183">
    <property type="entry name" value="Orn/DAP/Arg_de-COase"/>
</dbReference>
<dbReference type="PROSITE" id="PS00879">
    <property type="entry name" value="ODR_DC_2_2"/>
    <property type="match status" value="1"/>
</dbReference>
<reference evidence="12" key="1">
    <citation type="submission" date="2020-11" db="EMBL/GenBank/DDBJ databases">
        <authorList>
            <person name="Tran Van P."/>
        </authorList>
    </citation>
    <scope>NUCLEOTIDE SEQUENCE</scope>
</reference>
<organism evidence="12">
    <name type="scientific">Oppiella nova</name>
    <dbReference type="NCBI Taxonomy" id="334625"/>
    <lineage>
        <taxon>Eukaryota</taxon>
        <taxon>Metazoa</taxon>
        <taxon>Ecdysozoa</taxon>
        <taxon>Arthropoda</taxon>
        <taxon>Chelicerata</taxon>
        <taxon>Arachnida</taxon>
        <taxon>Acari</taxon>
        <taxon>Acariformes</taxon>
        <taxon>Sarcoptiformes</taxon>
        <taxon>Oribatida</taxon>
        <taxon>Brachypylina</taxon>
        <taxon>Oppioidea</taxon>
        <taxon>Oppiidae</taxon>
        <taxon>Oppiella</taxon>
    </lineage>
</organism>
<evidence type="ECO:0000313" key="12">
    <source>
        <dbReference type="EMBL" id="CAD7645777.1"/>
    </source>
</evidence>
<evidence type="ECO:0000313" key="13">
    <source>
        <dbReference type="Proteomes" id="UP000728032"/>
    </source>
</evidence>
<dbReference type="Pfam" id="PF02784">
    <property type="entry name" value="Orn_Arg_deC_N"/>
    <property type="match status" value="1"/>
</dbReference>
<dbReference type="PROSITE" id="PS00878">
    <property type="entry name" value="ODR_DC_2_1"/>
    <property type="match status" value="1"/>
</dbReference>
<evidence type="ECO:0000256" key="1">
    <source>
        <dbReference type="ARBA" id="ARBA00001933"/>
    </source>
</evidence>
<name>A0A7R9LQ30_9ACAR</name>
<dbReference type="EC" id="4.1.1.17" evidence="7"/>
<protein>
    <recommendedName>
        <fullName evidence="7">ornithine decarboxylase</fullName>
        <ecNumber evidence="7">4.1.1.17</ecNumber>
    </recommendedName>
</protein>
<dbReference type="SUPFAM" id="SSF51419">
    <property type="entry name" value="PLP-binding barrel"/>
    <property type="match status" value="1"/>
</dbReference>
<comment type="function">
    <text evidence="8">Catalyzes the first and rate-limiting step of polyamine biosynthesis that converts ornithine into putrescine, which is the precursor for the polyamines, spermidine and spermine. Polyamines are essential for cell proliferation and are implicated in cellular processes, ranging from DNA replication to apoptosis.</text>
</comment>
<evidence type="ECO:0000256" key="3">
    <source>
        <dbReference type="ARBA" id="ARBA00022898"/>
    </source>
</evidence>
<comment type="pathway">
    <text evidence="6">Amine and polyamine biosynthesis; putrescine biosynthesis via L-ornithine pathway; putrescine from L-ornithine: step 1/1.</text>
</comment>
<dbReference type="PRINTS" id="PR01182">
    <property type="entry name" value="ORNDCRBXLASE"/>
</dbReference>
<dbReference type="EMBL" id="OC916980">
    <property type="protein sequence ID" value="CAD7645777.1"/>
    <property type="molecule type" value="Genomic_DNA"/>
</dbReference>
<dbReference type="Proteomes" id="UP000728032">
    <property type="component" value="Unassembled WGS sequence"/>
</dbReference>
<gene>
    <name evidence="12" type="ORF">ONB1V03_LOCUS5379</name>
</gene>
<dbReference type="PRINTS" id="PR01179">
    <property type="entry name" value="ODADCRBXLASE"/>
</dbReference>
<comment type="catalytic activity">
    <reaction evidence="10">
        <text>L-ornithine + H(+) = putrescine + CO2</text>
        <dbReference type="Rhea" id="RHEA:22964"/>
        <dbReference type="ChEBI" id="CHEBI:15378"/>
        <dbReference type="ChEBI" id="CHEBI:16526"/>
        <dbReference type="ChEBI" id="CHEBI:46911"/>
        <dbReference type="ChEBI" id="CHEBI:326268"/>
        <dbReference type="EC" id="4.1.1.17"/>
    </reaction>
</comment>